<gene>
    <name evidence="4" type="ORF">VHUM_03363</name>
</gene>
<keyword evidence="1" id="KW-0521">NADP</keyword>
<dbReference type="GO" id="GO:0070402">
    <property type="term" value="F:NADPH binding"/>
    <property type="evidence" value="ECO:0007669"/>
    <property type="project" value="TreeGrafter"/>
</dbReference>
<dbReference type="InterPro" id="IPR013149">
    <property type="entry name" value="ADH-like_C"/>
</dbReference>
<protein>
    <recommendedName>
        <fullName evidence="3">Enoyl reductase (ER) domain-containing protein</fullName>
    </recommendedName>
</protein>
<dbReference type="SMART" id="SM00829">
    <property type="entry name" value="PKS_ER"/>
    <property type="match status" value="1"/>
</dbReference>
<feature type="domain" description="Enoyl reductase (ER)" evidence="3">
    <location>
        <begin position="11"/>
        <end position="329"/>
    </location>
</feature>
<dbReference type="SUPFAM" id="SSF51735">
    <property type="entry name" value="NAD(P)-binding Rossmann-fold domains"/>
    <property type="match status" value="1"/>
</dbReference>
<evidence type="ECO:0000256" key="2">
    <source>
        <dbReference type="ARBA" id="ARBA00023002"/>
    </source>
</evidence>
<organism evidence="4 5">
    <name type="scientific">Vanrija humicola</name>
    <name type="common">Yeast</name>
    <name type="synonym">Cryptococcus humicola</name>
    <dbReference type="NCBI Taxonomy" id="5417"/>
    <lineage>
        <taxon>Eukaryota</taxon>
        <taxon>Fungi</taxon>
        <taxon>Dikarya</taxon>
        <taxon>Basidiomycota</taxon>
        <taxon>Agaricomycotina</taxon>
        <taxon>Tremellomycetes</taxon>
        <taxon>Trichosporonales</taxon>
        <taxon>Trichosporonaceae</taxon>
        <taxon>Vanrija</taxon>
    </lineage>
</organism>
<sequence>MKAVIVKDGKGSADNLYIGEIETPTPGKNEILVKVFGLNRMDILQREGKYAVPPQAPPTLGVEFAGTVAQVGEGVSLYKVGDEVFGLVYGGAYAEYVVAHEDMTLPKPKELSWQEAAGVPENWLTAFQALFIEGNLKKGDNVLIHAGASGVGVAAIQLALHVGGANQVFATAGSDEKIKFIKEEVGRGSDKVHATNYKTQDFETEIKKVTDGVDLIVDFVGKDYFTRNLKLLRRDGYLIYLAFLSGPVLDAPTNIGPLLAKRLTVRGSTLRSRDLEYQSNLLHRFKDEALQKVKDGELKVYIHEVFPWTEVVKAHKEMEANKNSGKVGMGWELVY</sequence>
<accession>A0A7D8UZ15</accession>
<comment type="caution">
    <text evidence="4">The sequence shown here is derived from an EMBL/GenBank/DDBJ whole genome shotgun (WGS) entry which is preliminary data.</text>
</comment>
<dbReference type="Gene3D" id="3.40.50.720">
    <property type="entry name" value="NAD(P)-binding Rossmann-like Domain"/>
    <property type="match status" value="1"/>
</dbReference>
<dbReference type="CDD" id="cd05276">
    <property type="entry name" value="p53_inducible_oxidoreductase"/>
    <property type="match status" value="1"/>
</dbReference>
<evidence type="ECO:0000259" key="3">
    <source>
        <dbReference type="SMART" id="SM00829"/>
    </source>
</evidence>
<evidence type="ECO:0000256" key="1">
    <source>
        <dbReference type="ARBA" id="ARBA00022857"/>
    </source>
</evidence>
<dbReference type="InterPro" id="IPR011032">
    <property type="entry name" value="GroES-like_sf"/>
</dbReference>
<dbReference type="SUPFAM" id="SSF50129">
    <property type="entry name" value="GroES-like"/>
    <property type="match status" value="1"/>
</dbReference>
<dbReference type="InterPro" id="IPR020843">
    <property type="entry name" value="ER"/>
</dbReference>
<dbReference type="Gene3D" id="3.90.180.10">
    <property type="entry name" value="Medium-chain alcohol dehydrogenases, catalytic domain"/>
    <property type="match status" value="1"/>
</dbReference>
<reference evidence="4 5" key="1">
    <citation type="journal article" date="2019" name="PLoS Genet.">
        <title>Convergent evolution of linked mating-type loci in basidiomycete fungi.</title>
        <authorList>
            <person name="Sun S."/>
            <person name="Coelho M.A."/>
            <person name="Heitman J."/>
            <person name="Nowrousian M."/>
        </authorList>
    </citation>
    <scope>NUCLEOTIDE SEQUENCE [LARGE SCALE GENOMIC DNA]</scope>
    <source>
        <strain evidence="4 5">CBS 4282</strain>
    </source>
</reference>
<evidence type="ECO:0000313" key="5">
    <source>
        <dbReference type="Proteomes" id="UP000473826"/>
    </source>
</evidence>
<dbReference type="PANTHER" id="PTHR48106:SF18">
    <property type="entry name" value="QUINONE OXIDOREDUCTASE PIG3"/>
    <property type="match status" value="1"/>
</dbReference>
<name>A0A7D8UZ15_VANHU</name>
<dbReference type="NCBIfam" id="TIGR02824">
    <property type="entry name" value="quinone_pig3"/>
    <property type="match status" value="1"/>
</dbReference>
<dbReference type="InterPro" id="IPR013154">
    <property type="entry name" value="ADH-like_N"/>
</dbReference>
<dbReference type="GO" id="GO:0016651">
    <property type="term" value="F:oxidoreductase activity, acting on NAD(P)H"/>
    <property type="evidence" value="ECO:0007669"/>
    <property type="project" value="TreeGrafter"/>
</dbReference>
<dbReference type="PANTHER" id="PTHR48106">
    <property type="entry name" value="QUINONE OXIDOREDUCTASE PIG3-RELATED"/>
    <property type="match status" value="1"/>
</dbReference>
<evidence type="ECO:0000313" key="4">
    <source>
        <dbReference type="EMBL" id="TXT07193.1"/>
    </source>
</evidence>
<keyword evidence="5" id="KW-1185">Reference proteome</keyword>
<proteinExistence type="predicted"/>
<keyword evidence="2" id="KW-0560">Oxidoreductase</keyword>
<dbReference type="AlphaFoldDB" id="A0A7D8UZ15"/>
<dbReference type="Pfam" id="PF08240">
    <property type="entry name" value="ADH_N"/>
    <property type="match status" value="1"/>
</dbReference>
<dbReference type="OrthoDB" id="203908at2759"/>
<dbReference type="InterPro" id="IPR014189">
    <property type="entry name" value="Quinone_OxRdtase_PIG3"/>
</dbReference>
<dbReference type="EMBL" id="QKWK01000009">
    <property type="protein sequence ID" value="TXT07193.1"/>
    <property type="molecule type" value="Genomic_DNA"/>
</dbReference>
<dbReference type="InterPro" id="IPR036291">
    <property type="entry name" value="NAD(P)-bd_dom_sf"/>
</dbReference>
<dbReference type="Pfam" id="PF00107">
    <property type="entry name" value="ADH_zinc_N"/>
    <property type="match status" value="1"/>
</dbReference>
<dbReference type="Proteomes" id="UP000473826">
    <property type="component" value="Unassembled WGS sequence"/>
</dbReference>